<evidence type="ECO:0000313" key="2">
    <source>
        <dbReference type="EMBL" id="VFK68358.1"/>
    </source>
</evidence>
<proteinExistence type="predicted"/>
<name>A0A451AQR5_9GAMM</name>
<sequence length="100" mass="11090">MSFRGKASQKIHTPEGCRLTACVFVCVYSIGAGKNINPNAPRQDSNEMFLALAPIFSKFLFFRYLNLYDKPLSRARIVSQSEQTGNPQSLPIPNDTVGHA</sequence>
<gene>
    <name evidence="2" type="ORF">BECKUNK1418G_GA0071005_12271</name>
    <name evidence="3" type="ORF">BECKUNK1418H_GA0071006_12201</name>
</gene>
<dbReference type="EMBL" id="CAADFZ010000227">
    <property type="protein sequence ID" value="VFK68358.1"/>
    <property type="molecule type" value="Genomic_DNA"/>
</dbReference>
<dbReference type="EMBL" id="CAADGD010000220">
    <property type="protein sequence ID" value="VFK73567.1"/>
    <property type="molecule type" value="Genomic_DNA"/>
</dbReference>
<evidence type="ECO:0000313" key="3">
    <source>
        <dbReference type="EMBL" id="VFK73567.1"/>
    </source>
</evidence>
<protein>
    <submittedName>
        <fullName evidence="2">Uncharacterized protein</fullName>
    </submittedName>
</protein>
<accession>A0A451AQR5</accession>
<feature type="region of interest" description="Disordered" evidence="1">
    <location>
        <begin position="78"/>
        <end position="100"/>
    </location>
</feature>
<feature type="compositionally biased region" description="Polar residues" evidence="1">
    <location>
        <begin position="78"/>
        <end position="91"/>
    </location>
</feature>
<evidence type="ECO:0000256" key="1">
    <source>
        <dbReference type="SAM" id="MobiDB-lite"/>
    </source>
</evidence>
<dbReference type="AlphaFoldDB" id="A0A451AQR5"/>
<reference evidence="2" key="1">
    <citation type="submission" date="2019-02" db="EMBL/GenBank/DDBJ databases">
        <authorList>
            <person name="Gruber-Vodicka R. H."/>
            <person name="Seah K. B. B."/>
        </authorList>
    </citation>
    <scope>NUCLEOTIDE SEQUENCE</scope>
    <source>
        <strain evidence="3">BECK_BY19</strain>
        <strain evidence="2">BECK_BY8</strain>
    </source>
</reference>
<organism evidence="2">
    <name type="scientific">Candidatus Kentrum sp. UNK</name>
    <dbReference type="NCBI Taxonomy" id="2126344"/>
    <lineage>
        <taxon>Bacteria</taxon>
        <taxon>Pseudomonadati</taxon>
        <taxon>Pseudomonadota</taxon>
        <taxon>Gammaproteobacteria</taxon>
        <taxon>Candidatus Kentrum</taxon>
    </lineage>
</organism>